<protein>
    <submittedName>
        <fullName evidence="2">Uncharacterized protein</fullName>
    </submittedName>
</protein>
<evidence type="ECO:0000313" key="3">
    <source>
        <dbReference type="Proteomes" id="UP000179807"/>
    </source>
</evidence>
<keyword evidence="3" id="KW-1185">Reference proteome</keyword>
<proteinExistence type="predicted"/>
<sequence length="250" mass="29031">MKYVVILWGEIIYYFLISTMEMIISSTKQLSKKCHFVDPKSEKRPRMTSGYCSMIEEFFSDGGSYSPNISRHTQIVNEHFLKTQNNISSKQNITIDLMGSLNEYIVKESSTSKQNNLFLPILLKKTNLICASMVSEPSQQNKKLVDCSTQNEFAGHLSVIQELKEYYGIKDDTNEKPPMKEKVSPNEKESIEELKMTEEYQRFSSMNFTSFSELFTPAIINSIPFLPTSKRHELFFFFYDQLHPNEEKLS</sequence>
<accession>A0A1J4KFA4</accession>
<dbReference type="Proteomes" id="UP000179807">
    <property type="component" value="Unassembled WGS sequence"/>
</dbReference>
<reference evidence="2" key="1">
    <citation type="submission" date="2016-10" db="EMBL/GenBank/DDBJ databases">
        <authorList>
            <person name="Benchimol M."/>
            <person name="Almeida L.G."/>
            <person name="Vasconcelos A.T."/>
            <person name="Perreira-Neves A."/>
            <person name="Rosa I.A."/>
            <person name="Tasca T."/>
            <person name="Bogo M.R."/>
            <person name="de Souza W."/>
        </authorList>
    </citation>
    <scope>NUCLEOTIDE SEQUENCE [LARGE SCALE GENOMIC DNA]</scope>
    <source>
        <strain evidence="2">K</strain>
    </source>
</reference>
<dbReference type="VEuPathDB" id="TrichDB:TRFO_21329"/>
<feature type="transmembrane region" description="Helical" evidence="1">
    <location>
        <begin position="6"/>
        <end position="24"/>
    </location>
</feature>
<dbReference type="GeneID" id="94836603"/>
<comment type="caution">
    <text evidence="2">The sequence shown here is derived from an EMBL/GenBank/DDBJ whole genome shotgun (WGS) entry which is preliminary data.</text>
</comment>
<evidence type="ECO:0000313" key="2">
    <source>
        <dbReference type="EMBL" id="OHT09706.1"/>
    </source>
</evidence>
<dbReference type="EMBL" id="MLAK01000632">
    <property type="protein sequence ID" value="OHT09706.1"/>
    <property type="molecule type" value="Genomic_DNA"/>
</dbReference>
<organism evidence="2 3">
    <name type="scientific">Tritrichomonas foetus</name>
    <dbReference type="NCBI Taxonomy" id="1144522"/>
    <lineage>
        <taxon>Eukaryota</taxon>
        <taxon>Metamonada</taxon>
        <taxon>Parabasalia</taxon>
        <taxon>Tritrichomonadida</taxon>
        <taxon>Tritrichomonadidae</taxon>
        <taxon>Tritrichomonas</taxon>
    </lineage>
</organism>
<gene>
    <name evidence="2" type="ORF">TRFO_21329</name>
</gene>
<dbReference type="RefSeq" id="XP_068362842.1">
    <property type="nucleotide sequence ID" value="XM_068501899.1"/>
</dbReference>
<dbReference type="AlphaFoldDB" id="A0A1J4KFA4"/>
<keyword evidence="1" id="KW-1133">Transmembrane helix</keyword>
<name>A0A1J4KFA4_9EUKA</name>
<evidence type="ECO:0000256" key="1">
    <source>
        <dbReference type="SAM" id="Phobius"/>
    </source>
</evidence>
<keyword evidence="1" id="KW-0812">Transmembrane</keyword>
<keyword evidence="1" id="KW-0472">Membrane</keyword>